<dbReference type="SMART" id="SM00020">
    <property type="entry name" value="Tryp_SPc"/>
    <property type="match status" value="1"/>
</dbReference>
<evidence type="ECO:0000256" key="5">
    <source>
        <dbReference type="ARBA" id="ARBA00023157"/>
    </source>
</evidence>
<feature type="domain" description="Peptidase S1" evidence="7">
    <location>
        <begin position="29"/>
        <end position="269"/>
    </location>
</feature>
<dbReference type="Proteomes" id="UP000494040">
    <property type="component" value="Unassembled WGS sequence"/>
</dbReference>
<protein>
    <recommendedName>
        <fullName evidence="7">Peptidase S1 domain-containing protein</fullName>
    </recommendedName>
</protein>
<dbReference type="OMA" id="PYLNWIH"/>
<evidence type="ECO:0000313" key="9">
    <source>
        <dbReference type="Proteomes" id="UP000494040"/>
    </source>
</evidence>
<dbReference type="InterPro" id="IPR043504">
    <property type="entry name" value="Peptidase_S1_PA_chymotrypsin"/>
</dbReference>
<evidence type="ECO:0000313" key="8">
    <source>
        <dbReference type="EnsemblMetazoa" id="XP_014257326.1"/>
    </source>
</evidence>
<dbReference type="PANTHER" id="PTHR24276:SF98">
    <property type="entry name" value="FI18310P1-RELATED"/>
    <property type="match status" value="1"/>
</dbReference>
<proteinExistence type="inferred from homology"/>
<dbReference type="Gene3D" id="2.40.10.10">
    <property type="entry name" value="Trypsin-like serine proteases"/>
    <property type="match status" value="2"/>
</dbReference>
<name>A0A8I6S552_CIMLE</name>
<keyword evidence="5" id="KW-1015">Disulfide bond</keyword>
<dbReference type="Pfam" id="PF00089">
    <property type="entry name" value="Trypsin"/>
    <property type="match status" value="1"/>
</dbReference>
<dbReference type="GeneID" id="106671058"/>
<keyword evidence="4" id="KW-0720">Serine protease</keyword>
<dbReference type="SUPFAM" id="SSF50494">
    <property type="entry name" value="Trypsin-like serine proteases"/>
    <property type="match status" value="1"/>
</dbReference>
<dbReference type="GO" id="GO:0004252">
    <property type="term" value="F:serine-type endopeptidase activity"/>
    <property type="evidence" value="ECO:0007669"/>
    <property type="project" value="InterPro"/>
</dbReference>
<dbReference type="OrthoDB" id="6626875at2759"/>
<sequence length="300" mass="33483">MHNFRLLYFLVFVLAGCSRFGASRKLTRLAGGFEAQIGDYPYLVASLHPKIRCTASIIHPEWVLGAAHCYIANMTVVNENDVLLVAGIVDFFDIEAKSRQERVAKSLHIHPKFEEIRISGSDLCLVNVNAFELTPEVEPILVSGRPFIINKKKLCTATGWGDTGRNKANTVLHGLSVVAVQSRSICRGLNLRERKNMICLKGNNGRGLCDGDSGGPLICDGELVGIAHQVYIEKYKYKKPSDMDCGSKKIVHTYMFTCPYLNWIHSFVPDVPAKPEKCFEGSNVMIRREQHLVLQGYNNV</sequence>
<feature type="chain" id="PRO_5035199640" description="Peptidase S1 domain-containing protein" evidence="6">
    <location>
        <begin position="24"/>
        <end position="300"/>
    </location>
</feature>
<dbReference type="KEGG" id="clec:106671058"/>
<dbReference type="PROSITE" id="PS51257">
    <property type="entry name" value="PROKAR_LIPOPROTEIN"/>
    <property type="match status" value="1"/>
</dbReference>
<dbReference type="RefSeq" id="XP_014257326.1">
    <property type="nucleotide sequence ID" value="XM_014401840.2"/>
</dbReference>
<dbReference type="EnsemblMetazoa" id="XM_014401840.2">
    <property type="protein sequence ID" value="XP_014257326.1"/>
    <property type="gene ID" value="LOC106671058"/>
</dbReference>
<comment type="similarity">
    <text evidence="1">Belongs to the peptidase S1 family.</text>
</comment>
<organism evidence="8 9">
    <name type="scientific">Cimex lectularius</name>
    <name type="common">Bed bug</name>
    <name type="synonym">Acanthia lectularia</name>
    <dbReference type="NCBI Taxonomy" id="79782"/>
    <lineage>
        <taxon>Eukaryota</taxon>
        <taxon>Metazoa</taxon>
        <taxon>Ecdysozoa</taxon>
        <taxon>Arthropoda</taxon>
        <taxon>Hexapoda</taxon>
        <taxon>Insecta</taxon>
        <taxon>Pterygota</taxon>
        <taxon>Neoptera</taxon>
        <taxon>Paraneoptera</taxon>
        <taxon>Hemiptera</taxon>
        <taxon>Heteroptera</taxon>
        <taxon>Panheteroptera</taxon>
        <taxon>Cimicomorpha</taxon>
        <taxon>Cimicidae</taxon>
        <taxon>Cimex</taxon>
    </lineage>
</organism>
<evidence type="ECO:0000256" key="6">
    <source>
        <dbReference type="SAM" id="SignalP"/>
    </source>
</evidence>
<dbReference type="InterPro" id="IPR050430">
    <property type="entry name" value="Peptidase_S1"/>
</dbReference>
<feature type="signal peptide" evidence="6">
    <location>
        <begin position="1"/>
        <end position="23"/>
    </location>
</feature>
<keyword evidence="2" id="KW-0645">Protease</keyword>
<keyword evidence="9" id="KW-1185">Reference proteome</keyword>
<dbReference type="GO" id="GO:0006508">
    <property type="term" value="P:proteolysis"/>
    <property type="evidence" value="ECO:0007669"/>
    <property type="project" value="UniProtKB-KW"/>
</dbReference>
<evidence type="ECO:0000256" key="2">
    <source>
        <dbReference type="ARBA" id="ARBA00022670"/>
    </source>
</evidence>
<evidence type="ECO:0000256" key="4">
    <source>
        <dbReference type="ARBA" id="ARBA00022825"/>
    </source>
</evidence>
<evidence type="ECO:0000256" key="1">
    <source>
        <dbReference type="ARBA" id="ARBA00007664"/>
    </source>
</evidence>
<evidence type="ECO:0000256" key="3">
    <source>
        <dbReference type="ARBA" id="ARBA00022801"/>
    </source>
</evidence>
<dbReference type="PROSITE" id="PS50240">
    <property type="entry name" value="TRYPSIN_DOM"/>
    <property type="match status" value="1"/>
</dbReference>
<dbReference type="PANTHER" id="PTHR24276">
    <property type="entry name" value="POLYSERASE-RELATED"/>
    <property type="match status" value="1"/>
</dbReference>
<dbReference type="InterPro" id="IPR009003">
    <property type="entry name" value="Peptidase_S1_PA"/>
</dbReference>
<dbReference type="InterPro" id="IPR001254">
    <property type="entry name" value="Trypsin_dom"/>
</dbReference>
<keyword evidence="6" id="KW-0732">Signal</keyword>
<reference evidence="8" key="1">
    <citation type="submission" date="2022-01" db="UniProtKB">
        <authorList>
            <consortium name="EnsemblMetazoa"/>
        </authorList>
    </citation>
    <scope>IDENTIFICATION</scope>
</reference>
<accession>A0A8I6S552</accession>
<keyword evidence="3" id="KW-0378">Hydrolase</keyword>
<dbReference type="InterPro" id="IPR001314">
    <property type="entry name" value="Peptidase_S1A"/>
</dbReference>
<evidence type="ECO:0000259" key="7">
    <source>
        <dbReference type="PROSITE" id="PS50240"/>
    </source>
</evidence>
<dbReference type="AlphaFoldDB" id="A0A8I6S552"/>
<dbReference type="PRINTS" id="PR00722">
    <property type="entry name" value="CHYMOTRYPSIN"/>
</dbReference>